<dbReference type="EMBL" id="MFAE01000008">
    <property type="protein sequence ID" value="OGD67178.1"/>
    <property type="molecule type" value="Genomic_DNA"/>
</dbReference>
<dbReference type="PANTHER" id="PTHR30487:SF0">
    <property type="entry name" value="PREPILIN LEADER PEPTIDASE_N-METHYLTRANSFERASE-RELATED"/>
    <property type="match status" value="1"/>
</dbReference>
<evidence type="ECO:0000256" key="7">
    <source>
        <dbReference type="SAM" id="Phobius"/>
    </source>
</evidence>
<sequence length="277" mass="30705">MFYPQISVFIFGLIIGSFLNVVILRIGKKTLAGRSACVSCDKTLSWYELIPVISFLIQKGKCRGCGEKVSWQYPTVEILTGIMFLAIYNLQLTVNGNEFIQLSAISYKLLIPVFYLWTIFSILIAITIYDIQHKIIPDSLAFIFAGLSFLGLLFLGTIPITTLNLLSGLILATPFALLWLVSKGCWIGLGDAKLALGIGWFMGLTDGISSIILAFWIGSIFGLALILSSKLPSLFFKDKNFTIKSEIPFAPFLILGMVLVFFFGWDVLGLKLLVSSW</sequence>
<evidence type="ECO:0000256" key="4">
    <source>
        <dbReference type="ARBA" id="ARBA00022692"/>
    </source>
</evidence>
<evidence type="ECO:0000256" key="5">
    <source>
        <dbReference type="ARBA" id="ARBA00022989"/>
    </source>
</evidence>
<organism evidence="10 11">
    <name type="scientific">Candidatus Campbellbacteria bacterium RIFOXYC2_FULL_35_25</name>
    <dbReference type="NCBI Taxonomy" id="1797582"/>
    <lineage>
        <taxon>Bacteria</taxon>
        <taxon>Candidatus Campbelliibacteriota</taxon>
    </lineage>
</organism>
<keyword evidence="6 7" id="KW-0472">Membrane</keyword>
<name>A0A1F5EIE5_9BACT</name>
<evidence type="ECO:0008006" key="12">
    <source>
        <dbReference type="Google" id="ProtNLM"/>
    </source>
</evidence>
<proteinExistence type="inferred from homology"/>
<dbReference type="Proteomes" id="UP000179003">
    <property type="component" value="Unassembled WGS sequence"/>
</dbReference>
<evidence type="ECO:0000313" key="10">
    <source>
        <dbReference type="EMBL" id="OGD67178.1"/>
    </source>
</evidence>
<evidence type="ECO:0000256" key="1">
    <source>
        <dbReference type="ARBA" id="ARBA00004651"/>
    </source>
</evidence>
<dbReference type="AlphaFoldDB" id="A0A1F5EIE5"/>
<feature type="transmembrane region" description="Helical" evidence="7">
    <location>
        <begin position="140"/>
        <end position="159"/>
    </location>
</feature>
<evidence type="ECO:0000256" key="3">
    <source>
        <dbReference type="ARBA" id="ARBA00022475"/>
    </source>
</evidence>
<dbReference type="PANTHER" id="PTHR30487">
    <property type="entry name" value="TYPE 4 PREPILIN-LIKE PROTEINS LEADER PEPTIDE-PROCESSING ENZYME"/>
    <property type="match status" value="1"/>
</dbReference>
<dbReference type="GO" id="GO:0004190">
    <property type="term" value="F:aspartic-type endopeptidase activity"/>
    <property type="evidence" value="ECO:0007669"/>
    <property type="project" value="InterPro"/>
</dbReference>
<reference evidence="10 11" key="1">
    <citation type="journal article" date="2016" name="Nat. Commun.">
        <title>Thousands of microbial genomes shed light on interconnected biogeochemical processes in an aquifer system.</title>
        <authorList>
            <person name="Anantharaman K."/>
            <person name="Brown C.T."/>
            <person name="Hug L.A."/>
            <person name="Sharon I."/>
            <person name="Castelle C.J."/>
            <person name="Probst A.J."/>
            <person name="Thomas B.C."/>
            <person name="Singh A."/>
            <person name="Wilkins M.J."/>
            <person name="Karaoz U."/>
            <person name="Brodie E.L."/>
            <person name="Williams K.H."/>
            <person name="Hubbard S.S."/>
            <person name="Banfield J.F."/>
        </authorList>
    </citation>
    <scope>NUCLEOTIDE SEQUENCE [LARGE SCALE GENOMIC DNA]</scope>
</reference>
<dbReference type="GO" id="GO:0005886">
    <property type="term" value="C:plasma membrane"/>
    <property type="evidence" value="ECO:0007669"/>
    <property type="project" value="UniProtKB-SubCell"/>
</dbReference>
<dbReference type="Pfam" id="PF06750">
    <property type="entry name" value="A24_N_bact"/>
    <property type="match status" value="1"/>
</dbReference>
<comment type="subcellular location">
    <subcellularLocation>
        <location evidence="1">Cell membrane</location>
        <topology evidence="1">Multi-pass membrane protein</topology>
    </subcellularLocation>
</comment>
<feature type="transmembrane region" description="Helical" evidence="7">
    <location>
        <begin position="247"/>
        <end position="268"/>
    </location>
</feature>
<evidence type="ECO:0000259" key="9">
    <source>
        <dbReference type="Pfam" id="PF06750"/>
    </source>
</evidence>
<evidence type="ECO:0000256" key="2">
    <source>
        <dbReference type="ARBA" id="ARBA00005801"/>
    </source>
</evidence>
<gene>
    <name evidence="10" type="ORF">A2442_02175</name>
</gene>
<dbReference type="Pfam" id="PF01478">
    <property type="entry name" value="Peptidase_A24"/>
    <property type="match status" value="1"/>
</dbReference>
<evidence type="ECO:0000313" key="11">
    <source>
        <dbReference type="Proteomes" id="UP000179003"/>
    </source>
</evidence>
<accession>A0A1F5EIE5</accession>
<evidence type="ECO:0000256" key="6">
    <source>
        <dbReference type="ARBA" id="ARBA00023136"/>
    </source>
</evidence>
<evidence type="ECO:0000259" key="8">
    <source>
        <dbReference type="Pfam" id="PF01478"/>
    </source>
</evidence>
<protein>
    <recommendedName>
        <fullName evidence="12">Prepilin peptidase</fullName>
    </recommendedName>
</protein>
<feature type="domain" description="Prepilin peptidase A24 N-terminal" evidence="9">
    <location>
        <begin position="10"/>
        <end position="88"/>
    </location>
</feature>
<keyword evidence="5 7" id="KW-1133">Transmembrane helix</keyword>
<dbReference type="GO" id="GO:0006465">
    <property type="term" value="P:signal peptide processing"/>
    <property type="evidence" value="ECO:0007669"/>
    <property type="project" value="TreeGrafter"/>
</dbReference>
<dbReference type="Gene3D" id="1.20.120.1220">
    <property type="match status" value="1"/>
</dbReference>
<feature type="transmembrane region" description="Helical" evidence="7">
    <location>
        <begin position="165"/>
        <end position="182"/>
    </location>
</feature>
<keyword evidence="4 7" id="KW-0812">Transmembrane</keyword>
<dbReference type="InterPro" id="IPR010627">
    <property type="entry name" value="Prepilin_pept_A24_N"/>
</dbReference>
<feature type="transmembrane region" description="Helical" evidence="7">
    <location>
        <begin position="109"/>
        <end position="128"/>
    </location>
</feature>
<feature type="transmembrane region" description="Helical" evidence="7">
    <location>
        <begin position="6"/>
        <end position="26"/>
    </location>
</feature>
<comment type="caution">
    <text evidence="10">The sequence shown here is derived from an EMBL/GenBank/DDBJ whole genome shotgun (WGS) entry which is preliminary data.</text>
</comment>
<comment type="similarity">
    <text evidence="2">Belongs to the peptidase A24 family.</text>
</comment>
<keyword evidence="3" id="KW-1003">Cell membrane</keyword>
<dbReference type="STRING" id="1797582.A2442_02175"/>
<dbReference type="InterPro" id="IPR050882">
    <property type="entry name" value="Prepilin_peptidase/N-MTase"/>
</dbReference>
<feature type="domain" description="Prepilin type IV endopeptidase peptidase" evidence="8">
    <location>
        <begin position="118"/>
        <end position="223"/>
    </location>
</feature>
<feature type="transmembrane region" description="Helical" evidence="7">
    <location>
        <begin position="194"/>
        <end position="227"/>
    </location>
</feature>
<dbReference type="InterPro" id="IPR000045">
    <property type="entry name" value="Prepilin_IV_endopep_pep"/>
</dbReference>